<evidence type="ECO:0000256" key="1">
    <source>
        <dbReference type="SAM" id="MobiDB-lite"/>
    </source>
</evidence>
<evidence type="ECO:0000313" key="2">
    <source>
        <dbReference type="EMBL" id="TQB68581.1"/>
    </source>
</evidence>
<dbReference type="Gene3D" id="1.25.40.10">
    <property type="entry name" value="Tetratricopeptide repeat domain"/>
    <property type="match status" value="1"/>
</dbReference>
<dbReference type="GO" id="GO:0030008">
    <property type="term" value="C:TRAPP complex"/>
    <property type="evidence" value="ECO:0007669"/>
    <property type="project" value="TreeGrafter"/>
</dbReference>
<dbReference type="EMBL" id="VIFY01000205">
    <property type="protein sequence ID" value="TQB68581.1"/>
    <property type="molecule type" value="Genomic_DNA"/>
</dbReference>
<dbReference type="Proteomes" id="UP000319663">
    <property type="component" value="Unassembled WGS sequence"/>
</dbReference>
<dbReference type="PANTHER" id="PTHR21581:SF6">
    <property type="entry name" value="TRAFFICKING PROTEIN PARTICLE COMPLEX SUBUNIT 12"/>
    <property type="match status" value="1"/>
</dbReference>
<dbReference type="STRING" id="5098.A0A507QLR6"/>
<accession>A0A507QLR6</accession>
<evidence type="ECO:0000313" key="3">
    <source>
        <dbReference type="Proteomes" id="UP000319663"/>
    </source>
</evidence>
<dbReference type="AlphaFoldDB" id="A0A507QLR6"/>
<sequence>METAESKHRRMHSKSSRPRSSTKGPLDAPDDLQGIEGTTSPSGLRVPSPLNQGDFSGETFNALDPLFLDDLPETMGKDLSFLLRKDIYHPLSQISIPPALRSEFLNPVIDEPLSSLLSKLEKLLAEGHFLLAAHLCGTILTSIISPTSCRLIFALFYTRLACLELSGNVVFAAQESKALEDLSSAFYYITPELEASDSKSNSSHVSSPRHIAPWPLRVLAVRLQCIGFGDSRRGIGGLYEIGMEARREILRPDIKEAEMDIWKERLADLGIRSVNMLIEMGDLDTARRSLDNLKGSNNVVHNMRRALLFLKIGDLDAAKQITDEFSDPGAAMLKPLLKMTEGRYGDAVVEWRALLESGPKRSDEVIVSQNLAVCLLYTGQLNEARVLLESLISANHSFASLTFNLSTIYELCSDKSTGLKSQLSDAVARQPVSGDMNLDRPNADFKL</sequence>
<dbReference type="PANTHER" id="PTHR21581">
    <property type="entry name" value="D-ALANYL-D-ALANINE CARBOXYPEPTIDASE"/>
    <property type="match status" value="1"/>
</dbReference>
<dbReference type="InterPro" id="IPR011990">
    <property type="entry name" value="TPR-like_helical_dom_sf"/>
</dbReference>
<gene>
    <name evidence="2" type="ORF">MPDQ_003203</name>
</gene>
<reference evidence="2 3" key="1">
    <citation type="submission" date="2019-06" db="EMBL/GenBank/DDBJ databases">
        <title>Wine fermentation using esterase from Monascus purpureus.</title>
        <authorList>
            <person name="Geng C."/>
            <person name="Zhang Y."/>
        </authorList>
    </citation>
    <scope>NUCLEOTIDE SEQUENCE [LARGE SCALE GENOMIC DNA]</scope>
    <source>
        <strain evidence="2">HQ1</strain>
    </source>
</reference>
<evidence type="ECO:0008006" key="4">
    <source>
        <dbReference type="Google" id="ProtNLM"/>
    </source>
</evidence>
<dbReference type="GO" id="GO:0005794">
    <property type="term" value="C:Golgi apparatus"/>
    <property type="evidence" value="ECO:0007669"/>
    <property type="project" value="TreeGrafter"/>
</dbReference>
<comment type="caution">
    <text evidence="2">The sequence shown here is derived from an EMBL/GenBank/DDBJ whole genome shotgun (WGS) entry which is preliminary data.</text>
</comment>
<keyword evidence="3" id="KW-1185">Reference proteome</keyword>
<feature type="region of interest" description="Disordered" evidence="1">
    <location>
        <begin position="1"/>
        <end position="51"/>
    </location>
</feature>
<dbReference type="SUPFAM" id="SSF48452">
    <property type="entry name" value="TPR-like"/>
    <property type="match status" value="1"/>
</dbReference>
<feature type="compositionally biased region" description="Basic residues" evidence="1">
    <location>
        <begin position="7"/>
        <end position="17"/>
    </location>
</feature>
<protein>
    <recommendedName>
        <fullName evidence="4">Trafficking protein particle complex subunit 12</fullName>
    </recommendedName>
</protein>
<name>A0A507QLR6_MONPU</name>
<organism evidence="2 3">
    <name type="scientific">Monascus purpureus</name>
    <name type="common">Red mold</name>
    <name type="synonym">Monascus anka</name>
    <dbReference type="NCBI Taxonomy" id="5098"/>
    <lineage>
        <taxon>Eukaryota</taxon>
        <taxon>Fungi</taxon>
        <taxon>Dikarya</taxon>
        <taxon>Ascomycota</taxon>
        <taxon>Pezizomycotina</taxon>
        <taxon>Eurotiomycetes</taxon>
        <taxon>Eurotiomycetidae</taxon>
        <taxon>Eurotiales</taxon>
        <taxon>Aspergillaceae</taxon>
        <taxon>Monascus</taxon>
    </lineage>
</organism>
<proteinExistence type="predicted"/>